<dbReference type="InterPro" id="IPR000796">
    <property type="entry name" value="Asp_trans"/>
</dbReference>
<dbReference type="PROSITE" id="PS00105">
    <property type="entry name" value="AA_TRANSFER_CLASS_1"/>
    <property type="match status" value="1"/>
</dbReference>
<evidence type="ECO:0000313" key="10">
    <source>
        <dbReference type="Proteomes" id="UP000717696"/>
    </source>
</evidence>
<comment type="caution">
    <text evidence="9">The sequence shown here is derived from an EMBL/GenBank/DDBJ whole genome shotgun (WGS) entry which is preliminary data.</text>
</comment>
<dbReference type="OrthoDB" id="6752799at2759"/>
<dbReference type="PANTHER" id="PTHR11879">
    <property type="entry name" value="ASPARTATE AMINOTRANSFERASE"/>
    <property type="match status" value="1"/>
</dbReference>
<evidence type="ECO:0000256" key="4">
    <source>
        <dbReference type="ARBA" id="ARBA00022576"/>
    </source>
</evidence>
<dbReference type="InterPro" id="IPR015422">
    <property type="entry name" value="PyrdxlP-dep_Trfase_small"/>
</dbReference>
<evidence type="ECO:0000256" key="1">
    <source>
        <dbReference type="ARBA" id="ARBA00001933"/>
    </source>
</evidence>
<dbReference type="GO" id="GO:0006520">
    <property type="term" value="P:amino acid metabolic process"/>
    <property type="evidence" value="ECO:0007669"/>
    <property type="project" value="InterPro"/>
</dbReference>
<dbReference type="PRINTS" id="PR00799">
    <property type="entry name" value="TRANSAMINASE"/>
</dbReference>
<dbReference type="EMBL" id="JAGMUU010000026">
    <property type="protein sequence ID" value="KAH7121997.1"/>
    <property type="molecule type" value="Genomic_DNA"/>
</dbReference>
<name>A0A9P9IJ12_9HYPO</name>
<evidence type="ECO:0000256" key="2">
    <source>
        <dbReference type="ARBA" id="ARBA00007441"/>
    </source>
</evidence>
<keyword evidence="6" id="KW-0663">Pyridoxal phosphate</keyword>
<dbReference type="PANTHER" id="PTHR11879:SF55">
    <property type="entry name" value="GLUTAMATE OXALOACETATE TRANSAMINASE 1, ISOFORM B"/>
    <property type="match status" value="1"/>
</dbReference>
<dbReference type="InterPro" id="IPR015421">
    <property type="entry name" value="PyrdxlP-dep_Trfase_major"/>
</dbReference>
<evidence type="ECO:0000256" key="6">
    <source>
        <dbReference type="ARBA" id="ARBA00022898"/>
    </source>
</evidence>
<dbReference type="EC" id="2.6.1.1" evidence="7"/>
<dbReference type="InterPro" id="IPR004838">
    <property type="entry name" value="NHTrfase_class1_PyrdxlP-BS"/>
</dbReference>
<dbReference type="InterPro" id="IPR004839">
    <property type="entry name" value="Aminotransferase_I/II_large"/>
</dbReference>
<dbReference type="AlphaFoldDB" id="A0A9P9IJ12"/>
<keyword evidence="10" id="KW-1185">Reference proteome</keyword>
<protein>
    <recommendedName>
        <fullName evidence="7">Aspartate aminotransferase</fullName>
        <ecNumber evidence="7">2.6.1.1</ecNumber>
    </recommendedName>
</protein>
<sequence length="407" mass="45403">MSPELPPTSAFKAADFIPPDVQFDVTRRYLADPDLNKINLGQGTYRDETGQSWVLPSVRMAKASLGDFNHEYLPIAGFKPFLDEATKLLFEGTQALAEDRVASCQSLSGTGALLLIGLTLRKVSTASTTIYVTDPTWINHHLMFTTIGFEVEKIPSYKEGAFDFDTYIQTLKTAKPGSAIILHTCAHNPTGCDPTKDQWETIGSIIVERELFPIFDSAYLGFNSGSFYEDAWPIRYFLEHLCVELAVCLSMSKNMGLYGERIGIVTCALSSSSAARVAKSVLESVQRSTITAPPAYGARIAAAVLGTPLIKQQWERDLTVMSSRIRLMRQRLYEELVRLQTPGHWSHIISQSGMFAYLGITKPQIRHLEEQFHVYMVETSRMSVAGLNELNIERFAKALDQTVRTIQ</sequence>
<evidence type="ECO:0000256" key="5">
    <source>
        <dbReference type="ARBA" id="ARBA00022679"/>
    </source>
</evidence>
<dbReference type="InterPro" id="IPR015424">
    <property type="entry name" value="PyrdxlP-dep_Trfase"/>
</dbReference>
<dbReference type="SUPFAM" id="SSF53383">
    <property type="entry name" value="PLP-dependent transferases"/>
    <property type="match status" value="1"/>
</dbReference>
<reference evidence="9" key="1">
    <citation type="journal article" date="2021" name="Nat. Commun.">
        <title>Genetic determinants of endophytism in the Arabidopsis root mycobiome.</title>
        <authorList>
            <person name="Mesny F."/>
            <person name="Miyauchi S."/>
            <person name="Thiergart T."/>
            <person name="Pickel B."/>
            <person name="Atanasova L."/>
            <person name="Karlsson M."/>
            <person name="Huettel B."/>
            <person name="Barry K.W."/>
            <person name="Haridas S."/>
            <person name="Chen C."/>
            <person name="Bauer D."/>
            <person name="Andreopoulos W."/>
            <person name="Pangilinan J."/>
            <person name="LaButti K."/>
            <person name="Riley R."/>
            <person name="Lipzen A."/>
            <person name="Clum A."/>
            <person name="Drula E."/>
            <person name="Henrissat B."/>
            <person name="Kohler A."/>
            <person name="Grigoriev I.V."/>
            <person name="Martin F.M."/>
            <person name="Hacquard S."/>
        </authorList>
    </citation>
    <scope>NUCLEOTIDE SEQUENCE</scope>
    <source>
        <strain evidence="9">MPI-CAGE-AT-0021</strain>
    </source>
</reference>
<dbReference type="GO" id="GO:0004069">
    <property type="term" value="F:L-aspartate:2-oxoglutarate aminotransferase activity"/>
    <property type="evidence" value="ECO:0007669"/>
    <property type="project" value="UniProtKB-EC"/>
</dbReference>
<keyword evidence="5 7" id="KW-0808">Transferase</keyword>
<evidence type="ECO:0000256" key="7">
    <source>
        <dbReference type="RuleBase" id="RU000480"/>
    </source>
</evidence>
<dbReference type="Pfam" id="PF00155">
    <property type="entry name" value="Aminotran_1_2"/>
    <property type="match status" value="1"/>
</dbReference>
<evidence type="ECO:0000256" key="3">
    <source>
        <dbReference type="ARBA" id="ARBA00011738"/>
    </source>
</evidence>
<dbReference type="Proteomes" id="UP000717696">
    <property type="component" value="Unassembled WGS sequence"/>
</dbReference>
<dbReference type="CDD" id="cd00609">
    <property type="entry name" value="AAT_like"/>
    <property type="match status" value="1"/>
</dbReference>
<comment type="catalytic activity">
    <reaction evidence="7">
        <text>L-aspartate + 2-oxoglutarate = oxaloacetate + L-glutamate</text>
        <dbReference type="Rhea" id="RHEA:21824"/>
        <dbReference type="ChEBI" id="CHEBI:16452"/>
        <dbReference type="ChEBI" id="CHEBI:16810"/>
        <dbReference type="ChEBI" id="CHEBI:29985"/>
        <dbReference type="ChEBI" id="CHEBI:29991"/>
        <dbReference type="EC" id="2.6.1.1"/>
    </reaction>
</comment>
<feature type="domain" description="Aminotransferase class I/classII large" evidence="8">
    <location>
        <begin position="36"/>
        <end position="399"/>
    </location>
</feature>
<comment type="miscellaneous">
    <text evidence="7">In eukaryotes there are cytoplasmic, mitochondrial and chloroplastic isozymes.</text>
</comment>
<accession>A0A9P9IJ12</accession>
<dbReference type="Gene3D" id="3.40.640.10">
    <property type="entry name" value="Type I PLP-dependent aspartate aminotransferase-like (Major domain)"/>
    <property type="match status" value="1"/>
</dbReference>
<dbReference type="GO" id="GO:0030170">
    <property type="term" value="F:pyridoxal phosphate binding"/>
    <property type="evidence" value="ECO:0007669"/>
    <property type="project" value="InterPro"/>
</dbReference>
<dbReference type="Gene3D" id="3.90.1150.10">
    <property type="entry name" value="Aspartate Aminotransferase, domain 1"/>
    <property type="match status" value="1"/>
</dbReference>
<comment type="similarity">
    <text evidence="2">Belongs to the class-I pyridoxal-phosphate-dependent aminotransferase family.</text>
</comment>
<comment type="subunit">
    <text evidence="3 7">Homodimer.</text>
</comment>
<evidence type="ECO:0000313" key="9">
    <source>
        <dbReference type="EMBL" id="KAH7121997.1"/>
    </source>
</evidence>
<evidence type="ECO:0000259" key="8">
    <source>
        <dbReference type="Pfam" id="PF00155"/>
    </source>
</evidence>
<comment type="cofactor">
    <cofactor evidence="1">
        <name>pyridoxal 5'-phosphate</name>
        <dbReference type="ChEBI" id="CHEBI:597326"/>
    </cofactor>
</comment>
<organism evidence="9 10">
    <name type="scientific">Dactylonectria estremocensis</name>
    <dbReference type="NCBI Taxonomy" id="1079267"/>
    <lineage>
        <taxon>Eukaryota</taxon>
        <taxon>Fungi</taxon>
        <taxon>Dikarya</taxon>
        <taxon>Ascomycota</taxon>
        <taxon>Pezizomycotina</taxon>
        <taxon>Sordariomycetes</taxon>
        <taxon>Hypocreomycetidae</taxon>
        <taxon>Hypocreales</taxon>
        <taxon>Nectriaceae</taxon>
        <taxon>Dactylonectria</taxon>
    </lineage>
</organism>
<gene>
    <name evidence="9" type="ORF">B0J13DRAFT_511960</name>
</gene>
<keyword evidence="4 7" id="KW-0032">Aminotransferase</keyword>
<proteinExistence type="inferred from homology"/>